<organism evidence="1 2">
    <name type="scientific">Symbiodinium microadriaticum</name>
    <name type="common">Dinoflagellate</name>
    <name type="synonym">Zooxanthella microadriatica</name>
    <dbReference type="NCBI Taxonomy" id="2951"/>
    <lineage>
        <taxon>Eukaryota</taxon>
        <taxon>Sar</taxon>
        <taxon>Alveolata</taxon>
        <taxon>Dinophyceae</taxon>
        <taxon>Suessiales</taxon>
        <taxon>Symbiodiniaceae</taxon>
        <taxon>Symbiodinium</taxon>
    </lineage>
</organism>
<dbReference type="EMBL" id="LSRX01000984">
    <property type="protein sequence ID" value="OLP85298.1"/>
    <property type="molecule type" value="Genomic_DNA"/>
</dbReference>
<dbReference type="Proteomes" id="UP000186817">
    <property type="component" value="Unassembled WGS sequence"/>
</dbReference>
<dbReference type="OrthoDB" id="412700at2759"/>
<dbReference type="AlphaFoldDB" id="A0A1Q9CQU1"/>
<protein>
    <submittedName>
        <fullName evidence="1">Uncharacterized protein</fullName>
    </submittedName>
</protein>
<keyword evidence="2" id="KW-1185">Reference proteome</keyword>
<accession>A0A1Q9CQU1</accession>
<proteinExistence type="predicted"/>
<evidence type="ECO:0000313" key="2">
    <source>
        <dbReference type="Proteomes" id="UP000186817"/>
    </source>
</evidence>
<reference evidence="1 2" key="1">
    <citation type="submission" date="2016-02" db="EMBL/GenBank/DDBJ databases">
        <title>Genome analysis of coral dinoflagellate symbionts highlights evolutionary adaptations to a symbiotic lifestyle.</title>
        <authorList>
            <person name="Aranda M."/>
            <person name="Li Y."/>
            <person name="Liew Y.J."/>
            <person name="Baumgarten S."/>
            <person name="Simakov O."/>
            <person name="Wilson M."/>
            <person name="Piel J."/>
            <person name="Ashoor H."/>
            <person name="Bougouffa S."/>
            <person name="Bajic V.B."/>
            <person name="Ryu T."/>
            <person name="Ravasi T."/>
            <person name="Bayer T."/>
            <person name="Micklem G."/>
            <person name="Kim H."/>
            <person name="Bhak J."/>
            <person name="Lajeunesse T.C."/>
            <person name="Voolstra C.R."/>
        </authorList>
    </citation>
    <scope>NUCLEOTIDE SEQUENCE [LARGE SCALE GENOMIC DNA]</scope>
    <source>
        <strain evidence="1 2">CCMP2467</strain>
    </source>
</reference>
<name>A0A1Q9CQU1_SYMMI</name>
<comment type="caution">
    <text evidence="1">The sequence shown here is derived from an EMBL/GenBank/DDBJ whole genome shotgun (WGS) entry which is preliminary data.</text>
</comment>
<gene>
    <name evidence="1" type="ORF">AK812_SmicGene33734</name>
</gene>
<sequence length="386" mass="42110">MSIAPGTGASGRALGAPAEDISRAVLKGCAVLSSMKESECFFRLGRAKMQPSQSALAVPAPAPAAKSTTRCNKTPSRKEANVLPNTFVSASRHGGCEILRQFGLSQDPADYFAANATFAVSGEGHLLGWLQTSMWCGKHWAMAGHMTDMALTGMQIRKSETDKFGFSHCSGKKEYFKALGVSENATDVAGPEVLFIRKVGGEGLLFSWNEAHPDAVVQPGDRISKVNGQTSVDSMAQELRSSKVCIEVMRYPEEFEVSLSKKADTNKKLGFKFEKPSNEKVRDLKITEVSAEGHVPDRNEQMVAKQRFHYVVTLGMRIIRVNSVEGDAHLMKDELKNAHDLTIRVRRAEVYALQKARMVKQAQILASLSNLSATMRMGSSNQLLGV</sequence>
<evidence type="ECO:0000313" key="1">
    <source>
        <dbReference type="EMBL" id="OLP85298.1"/>
    </source>
</evidence>